<gene>
    <name evidence="2" type="ORF">MTR67_048181</name>
</gene>
<sequence length="262" mass="29784">MCNVDTELVKLASYQLEVVSRIWYDQWKKNRAEGAPILSWVVFENAFLGCFFPGELREAMVREFLNVKQEAMSVQEYNLKFTQLSRYASKIVADMISRMSLFVSRLSIYRVRKSQGSVAQGATLTPTCAKCCRNHLGAYRNGSNGFFKCGQMGNFREYPKDMQGNVGTRAQSSSYELLQGQANKQTISMTFGISPDQFLEPFSVSTHVSESILAERVYRDSTICVYHKDTMDELFELEMVDFDVILSMDLLHACSASTECRT</sequence>
<proteinExistence type="predicted"/>
<evidence type="ECO:0000313" key="2">
    <source>
        <dbReference type="EMBL" id="WMV54796.1"/>
    </source>
</evidence>
<dbReference type="Pfam" id="PF03732">
    <property type="entry name" value="Retrotrans_gag"/>
    <property type="match status" value="1"/>
</dbReference>
<dbReference type="InterPro" id="IPR005162">
    <property type="entry name" value="Retrotrans_gag_dom"/>
</dbReference>
<reference evidence="2" key="1">
    <citation type="submission" date="2023-08" db="EMBL/GenBank/DDBJ databases">
        <title>A de novo genome assembly of Solanum verrucosum Schlechtendal, a Mexican diploid species geographically isolated from the other diploid A-genome species in potato relatives.</title>
        <authorList>
            <person name="Hosaka K."/>
        </authorList>
    </citation>
    <scope>NUCLEOTIDE SEQUENCE</scope>
    <source>
        <tissue evidence="2">Young leaves</tissue>
    </source>
</reference>
<organism evidence="2 3">
    <name type="scientific">Solanum verrucosum</name>
    <dbReference type="NCBI Taxonomy" id="315347"/>
    <lineage>
        <taxon>Eukaryota</taxon>
        <taxon>Viridiplantae</taxon>
        <taxon>Streptophyta</taxon>
        <taxon>Embryophyta</taxon>
        <taxon>Tracheophyta</taxon>
        <taxon>Spermatophyta</taxon>
        <taxon>Magnoliopsida</taxon>
        <taxon>eudicotyledons</taxon>
        <taxon>Gunneridae</taxon>
        <taxon>Pentapetalae</taxon>
        <taxon>asterids</taxon>
        <taxon>lamiids</taxon>
        <taxon>Solanales</taxon>
        <taxon>Solanaceae</taxon>
        <taxon>Solanoideae</taxon>
        <taxon>Solaneae</taxon>
        <taxon>Solanum</taxon>
    </lineage>
</organism>
<dbReference type="Pfam" id="PF08284">
    <property type="entry name" value="RVP_2"/>
    <property type="match status" value="1"/>
</dbReference>
<feature type="domain" description="Retrotransposon gag" evidence="1">
    <location>
        <begin position="10"/>
        <end position="101"/>
    </location>
</feature>
<keyword evidence="3" id="KW-1185">Reference proteome</keyword>
<accession>A0AAF0ZX47</accession>
<evidence type="ECO:0000313" key="3">
    <source>
        <dbReference type="Proteomes" id="UP001234989"/>
    </source>
</evidence>
<evidence type="ECO:0000259" key="1">
    <source>
        <dbReference type="Pfam" id="PF03732"/>
    </source>
</evidence>
<dbReference type="Proteomes" id="UP001234989">
    <property type="component" value="Chromosome 11"/>
</dbReference>
<dbReference type="EMBL" id="CP133622">
    <property type="protein sequence ID" value="WMV54796.1"/>
    <property type="molecule type" value="Genomic_DNA"/>
</dbReference>
<protein>
    <recommendedName>
        <fullName evidence="1">Retrotransposon gag domain-containing protein</fullName>
    </recommendedName>
</protein>
<name>A0AAF0ZX47_SOLVR</name>
<dbReference type="AlphaFoldDB" id="A0AAF0ZX47"/>